<comment type="caution">
    <text evidence="2">The sequence shown here is derived from an EMBL/GenBank/DDBJ whole genome shotgun (WGS) entry which is preliminary data.</text>
</comment>
<organism evidence="2 3">
    <name type="scientific">Scomber scombrus</name>
    <name type="common">Atlantic mackerel</name>
    <name type="synonym">Scomber vernalis</name>
    <dbReference type="NCBI Taxonomy" id="13677"/>
    <lineage>
        <taxon>Eukaryota</taxon>
        <taxon>Metazoa</taxon>
        <taxon>Chordata</taxon>
        <taxon>Craniata</taxon>
        <taxon>Vertebrata</taxon>
        <taxon>Euteleostomi</taxon>
        <taxon>Actinopterygii</taxon>
        <taxon>Neopterygii</taxon>
        <taxon>Teleostei</taxon>
        <taxon>Neoteleostei</taxon>
        <taxon>Acanthomorphata</taxon>
        <taxon>Pelagiaria</taxon>
        <taxon>Scombriformes</taxon>
        <taxon>Scombridae</taxon>
        <taxon>Scomber</taxon>
    </lineage>
</organism>
<proteinExistence type="predicted"/>
<sequence length="89" mass="10096">PQPELNAEEEEFSMEMLVDNDVTENVTTGHDTLEITQTVPSVDLPSTQEPESPDTLPRRSQRERRPRETLTYDSLGRPTHRVVGPHTNS</sequence>
<feature type="non-terminal residue" evidence="2">
    <location>
        <position position="89"/>
    </location>
</feature>
<feature type="region of interest" description="Disordered" evidence="1">
    <location>
        <begin position="24"/>
        <end position="89"/>
    </location>
</feature>
<evidence type="ECO:0000313" key="2">
    <source>
        <dbReference type="EMBL" id="CAK6979884.1"/>
    </source>
</evidence>
<reference evidence="2 3" key="1">
    <citation type="submission" date="2024-01" db="EMBL/GenBank/DDBJ databases">
        <authorList>
            <person name="Alioto T."/>
            <person name="Alioto T."/>
            <person name="Gomez Garrido J."/>
        </authorList>
    </citation>
    <scope>NUCLEOTIDE SEQUENCE [LARGE SCALE GENOMIC DNA]</scope>
</reference>
<evidence type="ECO:0000256" key="1">
    <source>
        <dbReference type="SAM" id="MobiDB-lite"/>
    </source>
</evidence>
<evidence type="ECO:0000313" key="3">
    <source>
        <dbReference type="Proteomes" id="UP001314229"/>
    </source>
</evidence>
<dbReference type="Proteomes" id="UP001314229">
    <property type="component" value="Unassembled WGS sequence"/>
</dbReference>
<dbReference type="EMBL" id="CAWUFR010000622">
    <property type="protein sequence ID" value="CAK6979884.1"/>
    <property type="molecule type" value="Genomic_DNA"/>
</dbReference>
<name>A0AAV1Q8S2_SCOSC</name>
<feature type="compositionally biased region" description="Polar residues" evidence="1">
    <location>
        <begin position="24"/>
        <end position="50"/>
    </location>
</feature>
<feature type="non-terminal residue" evidence="2">
    <location>
        <position position="1"/>
    </location>
</feature>
<accession>A0AAV1Q8S2</accession>
<keyword evidence="3" id="KW-1185">Reference proteome</keyword>
<gene>
    <name evidence="2" type="ORF">FSCOSCO3_A001913</name>
</gene>
<dbReference type="AlphaFoldDB" id="A0AAV1Q8S2"/>
<protein>
    <submittedName>
        <fullName evidence="2">Uncharacterized protein LOC116675624</fullName>
    </submittedName>
</protein>